<protein>
    <recommendedName>
        <fullName evidence="5">Diguanylate cyclase</fullName>
    </recommendedName>
</protein>
<gene>
    <name evidence="3" type="ORF">GCM10009105_09710</name>
</gene>
<dbReference type="InterPro" id="IPR000160">
    <property type="entry name" value="GGDEF_dom"/>
</dbReference>
<evidence type="ECO:0000259" key="2">
    <source>
        <dbReference type="PROSITE" id="PS50887"/>
    </source>
</evidence>
<sequence>MTPELHMTTVGGAPGHATRERALIQRTTLDLSPCPTWVFDAVTLRFLAVNQVAIRFYGFSEADFLSMSILEIHSPAEAGRLDECAGAGEPPQAMNGIWRHRTKNGSEIEADLFVQDLPLWSRNARLAQARDVTIERRAIRALEASERRFRDLFEHSTGFICIHNFDGILLAVNQAAAAAVGRGVGDLLGTPLHHLSAPERRHLIDAYLQRIVRDGEDAGYLRVQDRNGADLVWQYRNRVYADADGSSCVIAHAQDVTAMRAVERALQLSEQRLRTIADTLPVKVAYIDMQQRFVFANEAYRRSYGGSADEVAGRHLREVLGEERYAQRAPFVERALNGERVVFEDESGEGDDYRCVEATLIPELADDGVSVIGVHAMMQDVSSKKREEHRLIRLARIDSLTGLLNRAGFNERFENAIARSRDQGSLLALFYLDIDRFKQVNDTHGHVVGDALIRVFATQLAAKVRASDVVARLGGDEFCIVMEGVPDVPHVEAIAAKLVSAMNREFELRSEGVSLPVGVSIGIALCRAAPLTATELVARADAMLYEAKQAGRGTYRLALIGDQAALRRDGQRP</sequence>
<proteinExistence type="predicted"/>
<comment type="caution">
    <text evidence="3">The sequence shown here is derived from an EMBL/GenBank/DDBJ whole genome shotgun (WGS) entry which is preliminary data.</text>
</comment>
<dbReference type="InterPro" id="IPR043128">
    <property type="entry name" value="Rev_trsase/Diguanyl_cyclase"/>
</dbReference>
<dbReference type="Proteomes" id="UP001501523">
    <property type="component" value="Unassembled WGS sequence"/>
</dbReference>
<dbReference type="CDD" id="cd01949">
    <property type="entry name" value="GGDEF"/>
    <property type="match status" value="1"/>
</dbReference>
<dbReference type="EMBL" id="BAAAEU010000004">
    <property type="protein sequence ID" value="GAA0709336.1"/>
    <property type="molecule type" value="Genomic_DNA"/>
</dbReference>
<dbReference type="NCBIfam" id="TIGR00229">
    <property type="entry name" value="sensory_box"/>
    <property type="match status" value="3"/>
</dbReference>
<evidence type="ECO:0000259" key="1">
    <source>
        <dbReference type="PROSITE" id="PS50112"/>
    </source>
</evidence>
<dbReference type="PANTHER" id="PTHR44757">
    <property type="entry name" value="DIGUANYLATE CYCLASE DGCP"/>
    <property type="match status" value="1"/>
</dbReference>
<dbReference type="SMART" id="SM00091">
    <property type="entry name" value="PAS"/>
    <property type="match status" value="3"/>
</dbReference>
<dbReference type="InterPro" id="IPR029787">
    <property type="entry name" value="Nucleotide_cyclase"/>
</dbReference>
<feature type="domain" description="PAS" evidence="1">
    <location>
        <begin position="145"/>
        <end position="215"/>
    </location>
</feature>
<dbReference type="Pfam" id="PF00990">
    <property type="entry name" value="GGDEF"/>
    <property type="match status" value="1"/>
</dbReference>
<dbReference type="InterPro" id="IPR013656">
    <property type="entry name" value="PAS_4"/>
</dbReference>
<dbReference type="PROSITE" id="PS50112">
    <property type="entry name" value="PAS"/>
    <property type="match status" value="2"/>
</dbReference>
<dbReference type="PANTHER" id="PTHR44757:SF2">
    <property type="entry name" value="BIOFILM ARCHITECTURE MAINTENANCE PROTEIN MBAA"/>
    <property type="match status" value="1"/>
</dbReference>
<dbReference type="SMART" id="SM00267">
    <property type="entry name" value="GGDEF"/>
    <property type="match status" value="1"/>
</dbReference>
<feature type="domain" description="PAS" evidence="1">
    <location>
        <begin position="269"/>
        <end position="339"/>
    </location>
</feature>
<dbReference type="Gene3D" id="3.30.70.270">
    <property type="match status" value="1"/>
</dbReference>
<dbReference type="InterPro" id="IPR000014">
    <property type="entry name" value="PAS"/>
</dbReference>
<evidence type="ECO:0008006" key="5">
    <source>
        <dbReference type="Google" id="ProtNLM"/>
    </source>
</evidence>
<dbReference type="NCBIfam" id="TIGR00254">
    <property type="entry name" value="GGDEF"/>
    <property type="match status" value="1"/>
</dbReference>
<dbReference type="PROSITE" id="PS50887">
    <property type="entry name" value="GGDEF"/>
    <property type="match status" value="1"/>
</dbReference>
<dbReference type="SUPFAM" id="SSF55785">
    <property type="entry name" value="PYP-like sensor domain (PAS domain)"/>
    <property type="match status" value="3"/>
</dbReference>
<dbReference type="CDD" id="cd00130">
    <property type="entry name" value="PAS"/>
    <property type="match status" value="3"/>
</dbReference>
<dbReference type="InterPro" id="IPR052155">
    <property type="entry name" value="Biofilm_reg_signaling"/>
</dbReference>
<feature type="domain" description="GGDEF" evidence="2">
    <location>
        <begin position="425"/>
        <end position="560"/>
    </location>
</feature>
<dbReference type="Gene3D" id="3.30.450.20">
    <property type="entry name" value="PAS domain"/>
    <property type="match status" value="3"/>
</dbReference>
<organism evidence="3 4">
    <name type="scientific">Dokdonella soli</name>
    <dbReference type="NCBI Taxonomy" id="529810"/>
    <lineage>
        <taxon>Bacteria</taxon>
        <taxon>Pseudomonadati</taxon>
        <taxon>Pseudomonadota</taxon>
        <taxon>Gammaproteobacteria</taxon>
        <taxon>Lysobacterales</taxon>
        <taxon>Rhodanobacteraceae</taxon>
        <taxon>Dokdonella</taxon>
    </lineage>
</organism>
<dbReference type="Pfam" id="PF13426">
    <property type="entry name" value="PAS_9"/>
    <property type="match status" value="1"/>
</dbReference>
<accession>A0ABN1IDX1</accession>
<dbReference type="SUPFAM" id="SSF55073">
    <property type="entry name" value="Nucleotide cyclase"/>
    <property type="match status" value="1"/>
</dbReference>
<evidence type="ECO:0000313" key="3">
    <source>
        <dbReference type="EMBL" id="GAA0709336.1"/>
    </source>
</evidence>
<keyword evidence="4" id="KW-1185">Reference proteome</keyword>
<dbReference type="InterPro" id="IPR035965">
    <property type="entry name" value="PAS-like_dom_sf"/>
</dbReference>
<reference evidence="3 4" key="1">
    <citation type="journal article" date="2019" name="Int. J. Syst. Evol. Microbiol.">
        <title>The Global Catalogue of Microorganisms (GCM) 10K type strain sequencing project: providing services to taxonomists for standard genome sequencing and annotation.</title>
        <authorList>
            <consortium name="The Broad Institute Genomics Platform"/>
            <consortium name="The Broad Institute Genome Sequencing Center for Infectious Disease"/>
            <person name="Wu L."/>
            <person name="Ma J."/>
        </authorList>
    </citation>
    <scope>NUCLEOTIDE SEQUENCE [LARGE SCALE GENOMIC DNA]</scope>
    <source>
        <strain evidence="3 4">JCM 15421</strain>
    </source>
</reference>
<name>A0ABN1IDX1_9GAMM</name>
<evidence type="ECO:0000313" key="4">
    <source>
        <dbReference type="Proteomes" id="UP001501523"/>
    </source>
</evidence>
<dbReference type="Pfam" id="PF08448">
    <property type="entry name" value="PAS_4"/>
    <property type="match status" value="2"/>
</dbReference>